<keyword evidence="2" id="KW-0378">Hydrolase</keyword>
<comment type="caution">
    <text evidence="4">The sequence shown here is derived from an EMBL/GenBank/DDBJ whole genome shotgun (WGS) entry which is preliminary data.</text>
</comment>
<evidence type="ECO:0000259" key="3">
    <source>
        <dbReference type="Pfam" id="PF08797"/>
    </source>
</evidence>
<dbReference type="OrthoDB" id="1332840at2"/>
<evidence type="ECO:0000313" key="5">
    <source>
        <dbReference type="Proteomes" id="UP000005566"/>
    </source>
</evidence>
<evidence type="ECO:0000256" key="2">
    <source>
        <dbReference type="ARBA" id="ARBA00022801"/>
    </source>
</evidence>
<dbReference type="PATRIC" id="fig|1086011.3.peg.750"/>
<organism evidence="4 5">
    <name type="scientific">Flavobacterium frigoris (strain PS1)</name>
    <dbReference type="NCBI Taxonomy" id="1086011"/>
    <lineage>
        <taxon>Bacteria</taxon>
        <taxon>Pseudomonadati</taxon>
        <taxon>Bacteroidota</taxon>
        <taxon>Flavobacteriia</taxon>
        <taxon>Flavobacteriales</taxon>
        <taxon>Flavobacteriaceae</taxon>
        <taxon>Flavobacterium</taxon>
    </lineage>
</organism>
<protein>
    <recommendedName>
        <fullName evidence="3">HIRAN domain-containing protein</fullName>
    </recommendedName>
</protein>
<dbReference type="GO" id="GO:0003676">
    <property type="term" value="F:nucleic acid binding"/>
    <property type="evidence" value="ECO:0007669"/>
    <property type="project" value="InterPro"/>
</dbReference>
<dbReference type="GO" id="GO:0008270">
    <property type="term" value="F:zinc ion binding"/>
    <property type="evidence" value="ECO:0007669"/>
    <property type="project" value="InterPro"/>
</dbReference>
<keyword evidence="1" id="KW-0479">Metal-binding</keyword>
<keyword evidence="5" id="KW-1185">Reference proteome</keyword>
<dbReference type="InterPro" id="IPR014905">
    <property type="entry name" value="HIRAN"/>
</dbReference>
<dbReference type="Gene3D" id="3.30.70.2330">
    <property type="match status" value="1"/>
</dbReference>
<proteinExistence type="predicted"/>
<accession>H7FNU1</accession>
<dbReference type="RefSeq" id="WP_007136939.1">
    <property type="nucleotide sequence ID" value="NZ_AHKF01000010.1"/>
</dbReference>
<dbReference type="Proteomes" id="UP000005566">
    <property type="component" value="Unassembled WGS sequence"/>
</dbReference>
<evidence type="ECO:0000256" key="1">
    <source>
        <dbReference type="ARBA" id="ARBA00022723"/>
    </source>
</evidence>
<name>H7FNU1_FLAFP</name>
<evidence type="ECO:0000313" key="4">
    <source>
        <dbReference type="EMBL" id="EIA10080.1"/>
    </source>
</evidence>
<dbReference type="EMBL" id="AHKF01000010">
    <property type="protein sequence ID" value="EIA10080.1"/>
    <property type="molecule type" value="Genomic_DNA"/>
</dbReference>
<dbReference type="Pfam" id="PF08797">
    <property type="entry name" value="HIRAN"/>
    <property type="match status" value="1"/>
</dbReference>
<sequence length="217" mass="25155">MKAIGHIHLIWRAGKGSRRISVGTIKKSASEGIRFQYNQEGVEQAKKLGFVHYEGFPDTDKIYNENVIEIFGQRLMRSERPDLQDFYDFWNIDLSKKEDKYYMLAFTQGLLPTDNFEFLAHFNPVKNLSFVTEITNLLKSQIPSDKVADGDVLRYELEPNNQYDNNAVKVFKEDLYLGHIKLIHCSVFHKTNKQFNLTVQGTEKNGVLKRIFVKASL</sequence>
<dbReference type="AlphaFoldDB" id="H7FNU1"/>
<dbReference type="STRING" id="1086011.HJ01_00762"/>
<dbReference type="GO" id="GO:0016818">
    <property type="term" value="F:hydrolase activity, acting on acid anhydrides, in phosphorus-containing anhydrides"/>
    <property type="evidence" value="ECO:0007669"/>
    <property type="project" value="InterPro"/>
</dbReference>
<gene>
    <name evidence="4" type="ORF">HJ01_00762</name>
</gene>
<reference evidence="4 5" key="1">
    <citation type="journal article" date="2014" name="Acta Crystallogr. D">
        <title>Structure-based characterization and antifreeze properties of a hyperactive ice-binding protein from the Antarctic bacterium Flavobacterium frigoris PS1.</title>
        <authorList>
            <person name="Do H."/>
            <person name="Kim S.J."/>
            <person name="Kim H.J."/>
            <person name="Lee J.H."/>
        </authorList>
    </citation>
    <scope>NUCLEOTIDE SEQUENCE [LARGE SCALE GENOMIC DNA]</scope>
    <source>
        <strain evidence="4 5">PS1</strain>
    </source>
</reference>
<feature type="domain" description="HIRAN" evidence="3">
    <location>
        <begin position="144"/>
        <end position="200"/>
    </location>
</feature>